<name>A0A6J5N5P6_9CAUD</name>
<sequence length="117" mass="13961">MRQLIDRPHTSHCKALDRMILEFSKYLSEMEMDICLEFLEKIQDSKYDVNWSEEDAKTQMQLMLGSDRYLELKRLWGKDNQHLLKNLGSKKYLGKDGVYYDGLDPTDNIEDFKEVYI</sequence>
<evidence type="ECO:0000313" key="1">
    <source>
        <dbReference type="EMBL" id="CAB4153371.1"/>
    </source>
</evidence>
<reference evidence="1" key="1">
    <citation type="submission" date="2020-04" db="EMBL/GenBank/DDBJ databases">
        <authorList>
            <person name="Chiriac C."/>
            <person name="Salcher M."/>
            <person name="Ghai R."/>
            <person name="Kavagutti S V."/>
        </authorList>
    </citation>
    <scope>NUCLEOTIDE SEQUENCE</scope>
</reference>
<gene>
    <name evidence="1" type="ORF">UFOVP623_7</name>
</gene>
<protein>
    <submittedName>
        <fullName evidence="1">Uncharacterized protein</fullName>
    </submittedName>
</protein>
<proteinExistence type="predicted"/>
<organism evidence="1">
    <name type="scientific">uncultured Caudovirales phage</name>
    <dbReference type="NCBI Taxonomy" id="2100421"/>
    <lineage>
        <taxon>Viruses</taxon>
        <taxon>Duplodnaviria</taxon>
        <taxon>Heunggongvirae</taxon>
        <taxon>Uroviricota</taxon>
        <taxon>Caudoviricetes</taxon>
        <taxon>Peduoviridae</taxon>
        <taxon>Maltschvirus</taxon>
        <taxon>Maltschvirus maltsch</taxon>
    </lineage>
</organism>
<dbReference type="EMBL" id="LR796593">
    <property type="protein sequence ID" value="CAB4153371.1"/>
    <property type="molecule type" value="Genomic_DNA"/>
</dbReference>
<accession>A0A6J5N5P6</accession>